<accession>A0AA38J1I4</accession>
<evidence type="ECO:0000313" key="3">
    <source>
        <dbReference type="Proteomes" id="UP001168821"/>
    </source>
</evidence>
<dbReference type="AlphaFoldDB" id="A0AA38J1I4"/>
<evidence type="ECO:0000313" key="2">
    <source>
        <dbReference type="EMBL" id="KAJ3663807.1"/>
    </source>
</evidence>
<feature type="region of interest" description="Disordered" evidence="1">
    <location>
        <begin position="1"/>
        <end position="28"/>
    </location>
</feature>
<protein>
    <submittedName>
        <fullName evidence="2">Uncharacterized protein</fullName>
    </submittedName>
</protein>
<reference evidence="2" key="1">
    <citation type="journal article" date="2023" name="G3 (Bethesda)">
        <title>Whole genome assemblies of Zophobas morio and Tenebrio molitor.</title>
        <authorList>
            <person name="Kaur S."/>
            <person name="Stinson S.A."/>
            <person name="diCenzo G.C."/>
        </authorList>
    </citation>
    <scope>NUCLEOTIDE SEQUENCE</scope>
    <source>
        <strain evidence="2">QUZm001</strain>
    </source>
</reference>
<feature type="region of interest" description="Disordered" evidence="1">
    <location>
        <begin position="57"/>
        <end position="85"/>
    </location>
</feature>
<dbReference type="EMBL" id="JALNTZ010000002">
    <property type="protein sequence ID" value="KAJ3663807.1"/>
    <property type="molecule type" value="Genomic_DNA"/>
</dbReference>
<proteinExistence type="predicted"/>
<gene>
    <name evidence="2" type="ORF">Zmor_008030</name>
</gene>
<name>A0AA38J1I4_9CUCU</name>
<comment type="caution">
    <text evidence="2">The sequence shown here is derived from an EMBL/GenBank/DDBJ whole genome shotgun (WGS) entry which is preliminary data.</text>
</comment>
<organism evidence="2 3">
    <name type="scientific">Zophobas morio</name>
    <dbReference type="NCBI Taxonomy" id="2755281"/>
    <lineage>
        <taxon>Eukaryota</taxon>
        <taxon>Metazoa</taxon>
        <taxon>Ecdysozoa</taxon>
        <taxon>Arthropoda</taxon>
        <taxon>Hexapoda</taxon>
        <taxon>Insecta</taxon>
        <taxon>Pterygota</taxon>
        <taxon>Neoptera</taxon>
        <taxon>Endopterygota</taxon>
        <taxon>Coleoptera</taxon>
        <taxon>Polyphaga</taxon>
        <taxon>Cucujiformia</taxon>
        <taxon>Tenebrionidae</taxon>
        <taxon>Zophobas</taxon>
    </lineage>
</organism>
<keyword evidence="3" id="KW-1185">Reference proteome</keyword>
<evidence type="ECO:0000256" key="1">
    <source>
        <dbReference type="SAM" id="MobiDB-lite"/>
    </source>
</evidence>
<dbReference type="Proteomes" id="UP001168821">
    <property type="component" value="Unassembled WGS sequence"/>
</dbReference>
<sequence length="85" mass="9401">MHERRLPRSAALSFPPVSFGSDGRADVESGRCPVYNLKFPTKPIKWPSAQAKWSRAWSNTPVQRSNKGRGSPSAPTWTYIIGGQS</sequence>